<protein>
    <submittedName>
        <fullName evidence="6">ATP-dependent DNA ligase</fullName>
    </submittedName>
</protein>
<dbReference type="RefSeq" id="WP_342538308.1">
    <property type="nucleotide sequence ID" value="NZ_JBEPME010000013.1"/>
</dbReference>
<comment type="caution">
    <text evidence="6">The sequence shown here is derived from an EMBL/GenBank/DDBJ whole genome shotgun (WGS) entry which is preliminary data.</text>
</comment>
<keyword evidence="2" id="KW-0235">DNA replication</keyword>
<keyword evidence="7" id="KW-1185">Reference proteome</keyword>
<dbReference type="PANTHER" id="PTHR47810">
    <property type="entry name" value="DNA LIGASE"/>
    <property type="match status" value="1"/>
</dbReference>
<organism evidence="6 7">
    <name type="scientific">Sporosarcina psychrophila</name>
    <name type="common">Bacillus psychrophilus</name>
    <dbReference type="NCBI Taxonomy" id="1476"/>
    <lineage>
        <taxon>Bacteria</taxon>
        <taxon>Bacillati</taxon>
        <taxon>Bacillota</taxon>
        <taxon>Bacilli</taxon>
        <taxon>Bacillales</taxon>
        <taxon>Caryophanaceae</taxon>
        <taxon>Sporosarcina</taxon>
    </lineage>
</organism>
<evidence type="ECO:0000256" key="1">
    <source>
        <dbReference type="ARBA" id="ARBA00022598"/>
    </source>
</evidence>
<keyword evidence="4" id="KW-0234">DNA repair</keyword>
<keyword evidence="1 6" id="KW-0436">Ligase</keyword>
<dbReference type="SUPFAM" id="SSF56091">
    <property type="entry name" value="DNA ligase/mRNA capping enzyme, catalytic domain"/>
    <property type="match status" value="1"/>
</dbReference>
<dbReference type="EMBL" id="JBEPME010000013">
    <property type="protein sequence ID" value="MET3659611.1"/>
    <property type="molecule type" value="Genomic_DNA"/>
</dbReference>
<evidence type="ECO:0000259" key="5">
    <source>
        <dbReference type="PROSITE" id="PS50160"/>
    </source>
</evidence>
<dbReference type="InterPro" id="IPR050326">
    <property type="entry name" value="NAD_dep_DNA_ligaseB"/>
</dbReference>
<evidence type="ECO:0000256" key="4">
    <source>
        <dbReference type="ARBA" id="ARBA00023204"/>
    </source>
</evidence>
<sequence length="254" mass="28724">MKYIKPMLLGTQDHVNSDEGWLYEPKYDGIRLLVGNRHSYTRHGTITTSRFPELLFGGDELLLDGELIAPGTDAPDNFPGAMSRFSGNNKQPISFMVFDIISYLQASVTYWPIEERKELLTEVISKIDSPYINLVPYVATEGEQLFEVIKENKMEGIVAKRLGSTYIPGTRPDDWRKIINWSYHDVVVSKVSLGPLTVQLHSAEGEYLGSVAIGFTKEIREKLLLGIPPFLVKIRARGWTSGKKLRLPQIIEIK</sequence>
<feature type="domain" description="ATP-dependent DNA ligase family profile" evidence="5">
    <location>
        <begin position="86"/>
        <end position="178"/>
    </location>
</feature>
<name>A0ABV2KEU2_SPOPS</name>
<evidence type="ECO:0000313" key="6">
    <source>
        <dbReference type="EMBL" id="MET3659611.1"/>
    </source>
</evidence>
<dbReference type="PANTHER" id="PTHR47810:SF5">
    <property type="entry name" value="LIGASE, PUTATIVE-RELATED"/>
    <property type="match status" value="1"/>
</dbReference>
<dbReference type="Pfam" id="PF01068">
    <property type="entry name" value="DNA_ligase_A_M"/>
    <property type="match status" value="1"/>
</dbReference>
<dbReference type="GO" id="GO:0016874">
    <property type="term" value="F:ligase activity"/>
    <property type="evidence" value="ECO:0007669"/>
    <property type="project" value="UniProtKB-KW"/>
</dbReference>
<evidence type="ECO:0000313" key="7">
    <source>
        <dbReference type="Proteomes" id="UP001549104"/>
    </source>
</evidence>
<accession>A0ABV2KEU2</accession>
<keyword evidence="3" id="KW-0227">DNA damage</keyword>
<dbReference type="Gene3D" id="3.30.470.30">
    <property type="entry name" value="DNA ligase/mRNA capping enzyme"/>
    <property type="match status" value="1"/>
</dbReference>
<evidence type="ECO:0000256" key="3">
    <source>
        <dbReference type="ARBA" id="ARBA00022763"/>
    </source>
</evidence>
<dbReference type="PROSITE" id="PS50160">
    <property type="entry name" value="DNA_LIGASE_A3"/>
    <property type="match status" value="1"/>
</dbReference>
<evidence type="ECO:0000256" key="2">
    <source>
        <dbReference type="ARBA" id="ARBA00022705"/>
    </source>
</evidence>
<dbReference type="Proteomes" id="UP001549104">
    <property type="component" value="Unassembled WGS sequence"/>
</dbReference>
<reference evidence="6 7" key="1">
    <citation type="submission" date="2024-06" db="EMBL/GenBank/DDBJ databases">
        <title>Sorghum-associated microbial communities from plants grown in Nebraska, USA.</title>
        <authorList>
            <person name="Schachtman D."/>
        </authorList>
    </citation>
    <scope>NUCLEOTIDE SEQUENCE [LARGE SCALE GENOMIC DNA]</scope>
    <source>
        <strain evidence="6 7">1288</strain>
    </source>
</reference>
<proteinExistence type="predicted"/>
<dbReference type="Gene3D" id="3.30.1490.70">
    <property type="match status" value="1"/>
</dbReference>
<dbReference type="InterPro" id="IPR012310">
    <property type="entry name" value="DNA_ligase_ATP-dep_cent"/>
</dbReference>
<gene>
    <name evidence="6" type="ORF">ABIC55_004757</name>
</gene>